<evidence type="ECO:0000256" key="1">
    <source>
        <dbReference type="SAM" id="MobiDB-lite"/>
    </source>
</evidence>
<proteinExistence type="predicted"/>
<reference evidence="2 3" key="1">
    <citation type="submission" date="2024-02" db="EMBL/GenBank/DDBJ databases">
        <title>Full genome sequence of Nocardioides kribbensis.</title>
        <authorList>
            <person name="Poletto B.L."/>
            <person name="Silva G."/>
            <person name="Galante D."/>
            <person name="Campos K.R."/>
            <person name="Santos M.B.N."/>
            <person name="Sacchi C.T."/>
        </authorList>
    </citation>
    <scope>NUCLEOTIDE SEQUENCE [LARGE SCALE GENOMIC DNA]</scope>
    <source>
        <strain evidence="2 3">O4R</strain>
    </source>
</reference>
<feature type="compositionally biased region" description="Low complexity" evidence="1">
    <location>
        <begin position="50"/>
        <end position="75"/>
    </location>
</feature>
<dbReference type="Proteomes" id="UP001482520">
    <property type="component" value="Unassembled WGS sequence"/>
</dbReference>
<accession>A0ABV1NUA1</accession>
<name>A0ABV1NUA1_9ACTN</name>
<sequence>MARRVSLPSADDLFRPTADPTPPQTGDHASPGSPDAPGAAADRAPDRAPDGAPGAPADDRGAGSAREAADPAATPRARRGAARPSGRVRHDEKMTVYITSEELLAIEHARLALRSGHGLAVDRGRLVREAVAMVLADFEADGEDSALVRRLTRE</sequence>
<protein>
    <recommendedName>
        <fullName evidence="4">Cobyrinic acid a,c-diamide synthase</fullName>
    </recommendedName>
</protein>
<feature type="region of interest" description="Disordered" evidence="1">
    <location>
        <begin position="1"/>
        <end position="93"/>
    </location>
</feature>
<dbReference type="EMBL" id="JBEGDP010000002">
    <property type="protein sequence ID" value="MEQ7846085.1"/>
    <property type="molecule type" value="Genomic_DNA"/>
</dbReference>
<keyword evidence="3" id="KW-1185">Reference proteome</keyword>
<evidence type="ECO:0000313" key="3">
    <source>
        <dbReference type="Proteomes" id="UP001482520"/>
    </source>
</evidence>
<evidence type="ECO:0000313" key="2">
    <source>
        <dbReference type="EMBL" id="MEQ7846085.1"/>
    </source>
</evidence>
<gene>
    <name evidence="2" type="ORF">V6R90_02255</name>
</gene>
<organism evidence="2 3">
    <name type="scientific">Nocardioides kribbensis</name>
    <dbReference type="NCBI Taxonomy" id="305517"/>
    <lineage>
        <taxon>Bacteria</taxon>
        <taxon>Bacillati</taxon>
        <taxon>Actinomycetota</taxon>
        <taxon>Actinomycetes</taxon>
        <taxon>Propionibacteriales</taxon>
        <taxon>Nocardioidaceae</taxon>
        <taxon>Nocardioides</taxon>
    </lineage>
</organism>
<feature type="compositionally biased region" description="Low complexity" evidence="1">
    <location>
        <begin position="29"/>
        <end position="42"/>
    </location>
</feature>
<evidence type="ECO:0008006" key="4">
    <source>
        <dbReference type="Google" id="ProtNLM"/>
    </source>
</evidence>
<comment type="caution">
    <text evidence="2">The sequence shown here is derived from an EMBL/GenBank/DDBJ whole genome shotgun (WGS) entry which is preliminary data.</text>
</comment>
<dbReference type="RefSeq" id="WP_349803670.1">
    <property type="nucleotide sequence ID" value="NZ_JBEGDP010000002.1"/>
</dbReference>